<dbReference type="AlphaFoldDB" id="A0A7S3Z5R9"/>
<dbReference type="Gene3D" id="1.10.238.10">
    <property type="entry name" value="EF-hand"/>
    <property type="match status" value="1"/>
</dbReference>
<gene>
    <name evidence="6" type="ORF">LGLO00237_LOCUS24157</name>
</gene>
<evidence type="ECO:0000256" key="2">
    <source>
        <dbReference type="ARBA" id="ARBA00022737"/>
    </source>
</evidence>
<evidence type="ECO:0000313" key="6">
    <source>
        <dbReference type="EMBL" id="CAE0672507.1"/>
    </source>
</evidence>
<proteinExistence type="predicted"/>
<evidence type="ECO:0000256" key="3">
    <source>
        <dbReference type="ARBA" id="ARBA00022837"/>
    </source>
</evidence>
<feature type="compositionally biased region" description="Basic and acidic residues" evidence="4">
    <location>
        <begin position="374"/>
        <end position="385"/>
    </location>
</feature>
<dbReference type="InterPro" id="IPR002048">
    <property type="entry name" value="EF_hand_dom"/>
</dbReference>
<feature type="region of interest" description="Disordered" evidence="4">
    <location>
        <begin position="283"/>
        <end position="385"/>
    </location>
</feature>
<keyword evidence="3" id="KW-0106">Calcium</keyword>
<keyword evidence="2" id="KW-0677">Repeat</keyword>
<dbReference type="EMBL" id="HBIV01033856">
    <property type="protein sequence ID" value="CAE0672507.1"/>
    <property type="molecule type" value="Transcribed_RNA"/>
</dbReference>
<dbReference type="SUPFAM" id="SSF47473">
    <property type="entry name" value="EF-hand"/>
    <property type="match status" value="1"/>
</dbReference>
<dbReference type="InterPro" id="IPR011992">
    <property type="entry name" value="EF-hand-dom_pair"/>
</dbReference>
<feature type="region of interest" description="Disordered" evidence="4">
    <location>
        <begin position="1"/>
        <end position="26"/>
    </location>
</feature>
<evidence type="ECO:0000256" key="1">
    <source>
        <dbReference type="ARBA" id="ARBA00022723"/>
    </source>
</evidence>
<accession>A0A7S3Z5R9</accession>
<protein>
    <recommendedName>
        <fullName evidence="5">EF-hand domain-containing protein</fullName>
    </recommendedName>
</protein>
<sequence>MNVNASKDSKMALAMDKSPSTLERNDNKTRAGAISAWMTDPSDQRALSRLPTSIKNSITRDSWWRRLFCCCYRNSDEASAKELQDALKGLSLSLYELEYLNMTTSFTEPEIVLLAKQYHHLDINKDGVVCADELVQLPEFRRNPMKERLKEYFQAQNDGRSRFSMRQFITTLSVFSPRASIADKCRFLFNIYDCDGDGKIGKEDLRKILDMTLVSKMDATEIDAVVARTFQECAGDESTKLVRRRRDHSDTEYITFQSFSSILSNTNVGSKVSIDLERLARTKQLTRMKTTKTEFPPPKKKKKKPKKGGDDDADEIDPRDDEERKPIRDGGDSKRLAKKKSRDRKKADQKDTVRNRKNKSTPAVGRTKSAMKKGSRDAKSNKPMG</sequence>
<keyword evidence="1" id="KW-0479">Metal-binding</keyword>
<feature type="domain" description="EF-hand" evidence="5">
    <location>
        <begin position="180"/>
        <end position="215"/>
    </location>
</feature>
<name>A0A7S3Z5R9_9EUKA</name>
<dbReference type="PROSITE" id="PS50222">
    <property type="entry name" value="EF_HAND_2"/>
    <property type="match status" value="1"/>
</dbReference>
<feature type="compositionally biased region" description="Basic and acidic residues" evidence="4">
    <location>
        <begin position="345"/>
        <end position="354"/>
    </location>
</feature>
<feature type="compositionally biased region" description="Basic and acidic residues" evidence="4">
    <location>
        <begin position="321"/>
        <end position="335"/>
    </location>
</feature>
<organism evidence="6">
    <name type="scientific">Lotharella globosa</name>
    <dbReference type="NCBI Taxonomy" id="91324"/>
    <lineage>
        <taxon>Eukaryota</taxon>
        <taxon>Sar</taxon>
        <taxon>Rhizaria</taxon>
        <taxon>Cercozoa</taxon>
        <taxon>Chlorarachniophyceae</taxon>
        <taxon>Lotharella</taxon>
    </lineage>
</organism>
<dbReference type="InterPro" id="IPR018247">
    <property type="entry name" value="EF_Hand_1_Ca_BS"/>
</dbReference>
<evidence type="ECO:0000259" key="5">
    <source>
        <dbReference type="PROSITE" id="PS50222"/>
    </source>
</evidence>
<reference evidence="6" key="1">
    <citation type="submission" date="2021-01" db="EMBL/GenBank/DDBJ databases">
        <authorList>
            <person name="Corre E."/>
            <person name="Pelletier E."/>
            <person name="Niang G."/>
            <person name="Scheremetjew M."/>
            <person name="Finn R."/>
            <person name="Kale V."/>
            <person name="Holt S."/>
            <person name="Cochrane G."/>
            <person name="Meng A."/>
            <person name="Brown T."/>
            <person name="Cohen L."/>
        </authorList>
    </citation>
    <scope>NUCLEOTIDE SEQUENCE</scope>
    <source>
        <strain evidence="6">CCCM811</strain>
    </source>
</reference>
<evidence type="ECO:0000256" key="4">
    <source>
        <dbReference type="SAM" id="MobiDB-lite"/>
    </source>
</evidence>
<dbReference type="PANTHER" id="PTHR45942">
    <property type="entry name" value="PROTEIN PHOSPATASE 3 REGULATORY SUBUNIT B ALPHA ISOFORM TYPE 1"/>
    <property type="match status" value="1"/>
</dbReference>
<dbReference type="Pfam" id="PF13405">
    <property type="entry name" value="EF-hand_6"/>
    <property type="match status" value="1"/>
</dbReference>
<feature type="compositionally biased region" description="Acidic residues" evidence="4">
    <location>
        <begin position="311"/>
        <end position="320"/>
    </location>
</feature>
<dbReference type="PROSITE" id="PS00018">
    <property type="entry name" value="EF_HAND_1"/>
    <property type="match status" value="2"/>
</dbReference>
<dbReference type="Pfam" id="PF13202">
    <property type="entry name" value="EF-hand_5"/>
    <property type="match status" value="1"/>
</dbReference>
<dbReference type="GO" id="GO:0005509">
    <property type="term" value="F:calcium ion binding"/>
    <property type="evidence" value="ECO:0007669"/>
    <property type="project" value="InterPro"/>
</dbReference>